<accession>A0A8H4BCB3</accession>
<feature type="region of interest" description="Disordered" evidence="1">
    <location>
        <begin position="1392"/>
        <end position="1412"/>
    </location>
</feature>
<protein>
    <recommendedName>
        <fullName evidence="2">Ricin B lectin domain-containing protein</fullName>
    </recommendedName>
</protein>
<sequence>MFEKSEKFPEGWFFIKNNSNGYVLMVDNESQESGSPIVLATLRTKDYASQLWRHDPSGYLVNKKSGQVMDIAKGTPKAGVDIVQQTQAGSNVKDDLNFQKFGLSPYGHIYLANKPSLILGIKESFFARREGLHVHLQLVDKRHLDRKEQRWDFVLPVVKEASAEPLKRSASSSTVKSTTASIKVPAVAQIKEDDARSVHSTAESTCSSIDHADANTVPTGSFPDTAFFLKSDASGLYISIENETSVTSGTQLTIDGLRKRNYDSQLWTYDAATHRIVNKFSGLVLGIERNAIKDGSDIIQTTSSAAEDRSQAWILSPEGEITLKSNDGFVLGFKESWFGSREGAHLHLQKRNKGHQHQKFTVVLPIFKKSTETTAKTEQRGVFPDGWFFVKSQARGLVLTVLETGVIAAEVAATKLDTSNYSRQLWKYSEGYIINKASNMVLDVRGGSIENGASICQYTRKEKDNKNQQWALTPEGVIYLEVNRKFVLTVKESEAVRSKLYLSERKAGHKEQCWNFVLPVFKKKQTASTAITKINTFRYATYPSGWFFIRSFVSGSTTESPLVLTAKDEKSIKLTLLDREHWQHQLWTYSSGRLINYATDLSIDISSASIGAGLIQSKSAAQKWYMTTDGYLIYGQSDDKLALSVETQDKNKYRLTVCSHKYSQELRWGFLIPKFGYRSGVQTLSQWSIAILREWRTTTTTTTTTTKKFVHQPVAEWPQGEFYISGPDGHALAPEKSESGSALVMKKLEITNESIFKWTFRNGYLVHCATGLVMRAQDNFAQGGKLQLSTEVSGDLHQSWTLRTDGTIISKKDEQFGLGLVQVNGSWTIQIVTTSYYAWRILYGRYETRYSEQEKREISYLVSFQRIVLTLWTIRKHDDVERKLVTHSYGVFPKGWVFIRSKCDDSLLITVSDKKKGAKLILSKLDSKIYRRQLWRYREDGCLVNFDTDYVIDVAGGKLFSNANIIQWSPKFLRSSRKNQMWSLSVHGHIHPRSNSDLVLSSIGNHTKEGAELKLIKRGDLSLDYQQWSFATPVFSKCTHTTFAAQQAHKDSLVFEKIGSSCSIAESSSERYERVTKKTIVRRWGVFPEGGFFIRCTHGSKNLALTVERDESTSQYRIVIRSLNFKAYKWQFWTYSNGYLINEQTGLVLDAQFSEDVAIEGEQSQVYLKEKASNEGQFWDLGVNGEIHLRSNERLTIGVAGSGDASVEGAQVGIRKVRIERTNVDGKQVSTLKSDAWLRWSFSKPVFGKRAGAAVTTEGEASLEIEKCEEHAVAVKEQDEVLNDEEAEEEEEKEEEEEQEEAEGALKEAADDSDFEIQTPVQTPSSSSNTSASAAGVAIVTAGTVVAVAAGTTANVVTSSATTEEKATIATVTAVESTAKTDIVATVETPAKVDSTTSAPSSPVLKKSDSARSQKLTRKDSFQLEENYIPTGFEKIVRYKSHHGGYPSGYFFIKSSLHGYVLDVVGDVKEGSHAVLTRMKSTDFASQMWSFQNGFLVNLKGRVLVLDAANAALVAGERVHLATRNSKAEGFDDQIWEYSAEGYIHLKSKRSFVLSLKETKRSDKYTEIDVYVQEAKALVKKQARPEQHWEILVPALIPVSQGESGVKIIESGKVEKVTSSASAIISYKWLKETYCHKVTAQNQWPGTEGWFFIRFGSENHFLASGDSAQSQVGLYELAHELDYRRFLWTYIDGYLINYRYMLRLVLSTSHRWILSNSHSTLNQKFYIHANGSISVRISKIIYYIRFIRTKSGAYTLDVTSDNASKETQGLELHIPVISDAEYQKKSVLAISSANAWIRKQKSDWSILTSTTVRRGVFPASAWFFIKATYKGSDELVLSVQESSSQLVLKKLDFKSFKHQLWTYNDGLLINYGSKFVIDVQGSVAVKSSIVHAAEAGVSTQKWYLTAEGRIELDSHDFYVLGCDGFKDGAHILLGSSRTSSSVKIIQWRFSTPIFGKRATATTATTTVTDITKEIENGAIIEGAKEVESTNKSQLALTRRTTKHSYVIYRESRLIIRWWRIIFIRRLSTCRTQKEYLEVIEQYRQILYSRFAQYLEVYGSSVTKEERIALEASIEETKATLETEVFTKSTTYLKTLKSDEEVSSKQLDVSAIVTGCCHSIDKKYEAIITKNEKEAAVTKDTTTTTTVSSGQQVVKHYESEAEAVDGVLVVVDTIQITIRYWFRTLYGRISEASKKGAKKEEIDILIKDSQKDLQSQLTKISETTSTSLSGSVTLSEEYKKTFEKSVTAVIEKSKSEIDHFVSNVDVSTVTTVDNWNKLTGAIDNTLSLKFHECKNTVQEVDVVQEIENKKEESVQVTEEEVESSKLEIVTTLAESKAYIISWFTNIYKDISWSVESSSSTKEDTLTIVDAAELDIISKIDESVALLSVLSSSLTYLSWTERRRLVTYYISMKTYLLANLKRFRVSIADSDKESILKICQSSFSEQEQTDILKNIDYILENVSVTTTTTTTTTASGAIVAEEKENKAVDIIVKDTESVAVGVISGSDTISQVEAITKQSGTISTGIVHGETETSSKVNVVTDGSESVTVGVVSGKIIDKKETSSIETDATKSTSATIDVIETETSSSTVAKDTEIDTIHSGKNTESTTADKVTDKAESHIATGVASGIVVGVAAGIAAEVISHGKDSSSKVDIVTKDSESVTVGVIQDTTSTTQKDTSASVDIVVGSISSEIGLDTTNNDTATIGIITGEKNTTTSATNTTECDTVTMVTGKKDTTSKTEGSAVGIVVAGSSSGKIDVTTEESGSVTIVAGEKETTTTTTETVEESSSIDIVSGEKDTITKTEGSAVGIVVAGGSSGKIDVTTEESGSVTIIAGEKETTTTTTETVEESSSIDIVSGEKDTITKTEGSAVGVVVAGGSSGKIDVTTEESGSVTIVAGEKDTTTTTTETVEESSSIDIVSGEKNTITKVEGSAVGVVVAGGSCGKIGVTTEESGSVTIIAGEKDTTTTTTTETVEESSSIDIVSGEKDTITKTEGSAVGIVVTGGSSGKIDVTTEESGSVTIVAGEKDTTTTTTTETTEESSSIDIVSGEKDTITKTEGSAVGIVVAGGSSGKIDVTTEESGSVTIIAGEKDTTTTTTETVEESSSIDIVSGEKDTITKTESSAVGIVVAGGSSGKIDVTTEESGSVTIVAGEKDTTTTTTTETTEESSSIDIVSGEKNTITKTEGSAVGIVVAGGSSGKIDVTTEESGSVTVIAGEKDTTTTTTTETTEESSSIDIVSGEKDTITKTEGSAVGVVVAGGSSGKIDVTTEESGSVTIVAGEKDTTTTTTTETTEESSSIDIVSGEKDTITKTEGSAVGIVVAGGSSGKIDVTTEESGSVTIIAGEKDTTTTTTTETTEESSSIDIVSGEKDTITKTEGSAVGVVVAGGSSGKIDVTTEESGSVTIVAGEKDTTTTTTTETTEESSSIDIVSGEKDTITKTEGSAVGVVVAGGSSGKIDVTTEESGSVTVIAGEKDTTTTTTTETTEESSSIDIVSGEKNTITKTEGSAVGIVVAGGSSGKIDVTTEESGSVTIIAGEKDTTTTTTETVEESSSIDIVSGEKDTITKTESSAVGIVVAGGSSGKIDVTTEESGSVTIVAGEKDTTTTTTTETTEESSSIDIVSGEKNTITKTEGSAVGIVVAGGSSGKIDVTTEESGSVTIIAGEKDTTTTTTTETTEEPSSIDIVSGEKDTITKTEGSAVGVVVAGGSSGKIDVTTEESGSVTIVAGEKDTTTTTTTETTEESSSIDIVSGEKDTITKTEGSAVGVVVAGGSSGKIDVTTEESGSVTIIAGEKDTTTTTTTETVEESSSIDIVSGEKNTITKTEGSAVGIVVTGGSSGKIDVTTEESGSVTIVAGEKDTTTTTTTETTEESSSIDIVSGEKDTITKTEGSAVGIVVAGGSSGKIDVTTEESGSVTIIAGEKDTTTTTTTETTEESSSIDIVSGEKDTITKTEGSAVGVVVAGGSSGKIDVTTEESGSVTIVAGEKDTTTTTTETTEESSSIDIVSGEKDTITKVEGSAVGIVVAGGSSGKIEESGSVTIISGEKDTTTTTTETVEESSSIDIVSGEKDTITKTEDSAVGIVVTGGSSGKIDVTTEESGSVTIVAGEKDTTTTTTTETTEESSSIDIVSGEKDTITKTEGSAVGVVVAGGSSGKIDVTTEESGSVTIVAGEKDTTTTTTTETTEESSSIDIVSGEKNTITKTEGSAVGIVVAGGSSGKIDVTTEESGSVTVIAGEKDTTTTTTTETTEEIPPLLPLKPLRSPLPLTLSLVKRILLPRLKALPLVLSLLAVLPVRLKNLALSLSFPVRRLLSLGQTNLILVPRSAAVSLVMWMLSQENLVL</sequence>
<dbReference type="InterPro" id="IPR000772">
    <property type="entry name" value="Ricin_B_lectin"/>
</dbReference>
<dbReference type="SMART" id="SM00458">
    <property type="entry name" value="RICIN"/>
    <property type="match status" value="6"/>
</dbReference>
<feature type="domain" description="Ricin B lectin" evidence="2">
    <location>
        <begin position="546"/>
        <end position="671"/>
    </location>
</feature>
<feature type="domain" description="Ricin B lectin" evidence="2">
    <location>
        <begin position="719"/>
        <end position="842"/>
    </location>
</feature>
<dbReference type="GO" id="GO:1902412">
    <property type="term" value="P:regulation of mitotic cytokinesis"/>
    <property type="evidence" value="ECO:0007669"/>
    <property type="project" value="InterPro"/>
</dbReference>
<dbReference type="PANTHER" id="PTHR46302:SF3">
    <property type="entry name" value="DOUBLECORTIN DOMAIN-CONTAINING PROTEIN 1"/>
    <property type="match status" value="1"/>
</dbReference>
<feature type="compositionally biased region" description="Acidic residues" evidence="1">
    <location>
        <begin position="1280"/>
        <end position="1303"/>
    </location>
</feature>
<feature type="region of interest" description="Disordered" evidence="1">
    <location>
        <begin position="1275"/>
        <end position="1331"/>
    </location>
</feature>
<dbReference type="GO" id="GO:0030496">
    <property type="term" value="C:midbody"/>
    <property type="evidence" value="ECO:0007669"/>
    <property type="project" value="TreeGrafter"/>
</dbReference>
<comment type="caution">
    <text evidence="3">The sequence shown here is derived from an EMBL/GenBank/DDBJ whole genome shotgun (WGS) entry which is preliminary data.</text>
</comment>
<feature type="domain" description="Ricin B lectin" evidence="2">
    <location>
        <begin position="11"/>
        <end position="154"/>
    </location>
</feature>
<feature type="domain" description="Ricin B lectin" evidence="2">
    <location>
        <begin position="895"/>
        <end position="1031"/>
    </location>
</feature>
<dbReference type="Gene3D" id="2.80.10.50">
    <property type="match status" value="8"/>
</dbReference>
<feature type="domain" description="Ricin B lectin" evidence="2">
    <location>
        <begin position="386"/>
        <end position="517"/>
    </location>
</feature>
<evidence type="ECO:0000313" key="3">
    <source>
        <dbReference type="EMBL" id="KAF1799416.1"/>
    </source>
</evidence>
<evidence type="ECO:0000313" key="4">
    <source>
        <dbReference type="Proteomes" id="UP000469890"/>
    </source>
</evidence>
<gene>
    <name evidence="3" type="ORF">FB192DRAFT_1133909</name>
</gene>
<evidence type="ECO:0000256" key="1">
    <source>
        <dbReference type="SAM" id="MobiDB-lite"/>
    </source>
</evidence>
<dbReference type="InterPro" id="IPR035992">
    <property type="entry name" value="Ricin_B-like_lectins"/>
</dbReference>
<reference evidence="3 4" key="1">
    <citation type="submission" date="2019-09" db="EMBL/GenBank/DDBJ databases">
        <authorList>
            <consortium name="DOE Joint Genome Institute"/>
            <person name="Mondo S.J."/>
            <person name="Navarro-Mendoza M.I."/>
            <person name="Perez-Arques C."/>
            <person name="Panchal S."/>
            <person name="Nicolas F.E."/>
            <person name="Ganguly P."/>
            <person name="Pangilinan J."/>
            <person name="Grigoriev I."/>
            <person name="Heitman J."/>
            <person name="Sanya K."/>
            <person name="Garre V."/>
        </authorList>
    </citation>
    <scope>NUCLEOTIDE SEQUENCE [LARGE SCALE GENOMIC DNA]</scope>
    <source>
        <strain evidence="3 4">MU402</strain>
    </source>
</reference>
<dbReference type="InterPro" id="IPR043188">
    <property type="entry name" value="DCDC1"/>
</dbReference>
<dbReference type="PROSITE" id="PS50231">
    <property type="entry name" value="RICIN_B_LECTIN"/>
    <property type="match status" value="5"/>
</dbReference>
<evidence type="ECO:0000259" key="2">
    <source>
        <dbReference type="SMART" id="SM00458"/>
    </source>
</evidence>
<dbReference type="Proteomes" id="UP000469890">
    <property type="component" value="Unassembled WGS sequence"/>
</dbReference>
<dbReference type="CDD" id="cd23454">
    <property type="entry name" value="beta-trefoil_Ricin_GllA-1"/>
    <property type="match status" value="3"/>
</dbReference>
<dbReference type="Pfam" id="PF00652">
    <property type="entry name" value="Ricin_B_lectin"/>
    <property type="match status" value="1"/>
</dbReference>
<dbReference type="EMBL" id="JAAECE010000006">
    <property type="protein sequence ID" value="KAF1799416.1"/>
    <property type="molecule type" value="Genomic_DNA"/>
</dbReference>
<dbReference type="SUPFAM" id="SSF50370">
    <property type="entry name" value="Ricin B-like lectins"/>
    <property type="match status" value="9"/>
</dbReference>
<dbReference type="GO" id="GO:0008017">
    <property type="term" value="F:microtubule binding"/>
    <property type="evidence" value="ECO:0007669"/>
    <property type="project" value="InterPro"/>
</dbReference>
<organism evidence="3 4">
    <name type="scientific">Mucor circinelloides f. lusitanicus</name>
    <name type="common">Mucor racemosus var. lusitanicus</name>
    <dbReference type="NCBI Taxonomy" id="29924"/>
    <lineage>
        <taxon>Eukaryota</taxon>
        <taxon>Fungi</taxon>
        <taxon>Fungi incertae sedis</taxon>
        <taxon>Mucoromycota</taxon>
        <taxon>Mucoromycotina</taxon>
        <taxon>Mucoromycetes</taxon>
        <taxon>Mucorales</taxon>
        <taxon>Mucorineae</taxon>
        <taxon>Mucoraceae</taxon>
        <taxon>Mucor</taxon>
    </lineage>
</organism>
<proteinExistence type="predicted"/>
<name>A0A8H4BCB3_MUCCL</name>
<feature type="domain" description="Ricin B lectin" evidence="2">
    <location>
        <begin position="225"/>
        <end position="363"/>
    </location>
</feature>
<dbReference type="PANTHER" id="PTHR46302">
    <property type="entry name" value="DOUBLECORTIN DOMAIN-CONTAINING PROTEIN 1"/>
    <property type="match status" value="1"/>
</dbReference>